<comment type="caution">
    <text evidence="3">The sequence shown here is derived from an EMBL/GenBank/DDBJ whole genome shotgun (WGS) entry which is preliminary data.</text>
</comment>
<organism evidence="3 4">
    <name type="scientific">Arenicella xantha</name>
    <dbReference type="NCBI Taxonomy" id="644221"/>
    <lineage>
        <taxon>Bacteria</taxon>
        <taxon>Pseudomonadati</taxon>
        <taxon>Pseudomonadota</taxon>
        <taxon>Gammaproteobacteria</taxon>
        <taxon>Arenicellales</taxon>
        <taxon>Arenicellaceae</taxon>
        <taxon>Arenicella</taxon>
    </lineage>
</organism>
<evidence type="ECO:0000313" key="4">
    <source>
        <dbReference type="Proteomes" id="UP000253083"/>
    </source>
</evidence>
<protein>
    <submittedName>
        <fullName evidence="3">Pimeloyl-ACP methyl ester carboxylesterase</fullName>
    </submittedName>
</protein>
<feature type="domain" description="AB hydrolase-1" evidence="2">
    <location>
        <begin position="77"/>
        <end position="329"/>
    </location>
</feature>
<reference evidence="3 4" key="1">
    <citation type="submission" date="2018-06" db="EMBL/GenBank/DDBJ databases">
        <title>Genomic Encyclopedia of Type Strains, Phase IV (KMG-IV): sequencing the most valuable type-strain genomes for metagenomic binning, comparative biology and taxonomic classification.</title>
        <authorList>
            <person name="Goeker M."/>
        </authorList>
    </citation>
    <scope>NUCLEOTIDE SEQUENCE [LARGE SCALE GENOMIC DNA]</scope>
    <source>
        <strain evidence="3 4">DSM 24032</strain>
    </source>
</reference>
<dbReference type="PANTHER" id="PTHR43798:SF33">
    <property type="entry name" value="HYDROLASE, PUTATIVE (AFU_ORTHOLOGUE AFUA_2G14860)-RELATED"/>
    <property type="match status" value="1"/>
</dbReference>
<dbReference type="InterPro" id="IPR000073">
    <property type="entry name" value="AB_hydrolase_1"/>
</dbReference>
<dbReference type="GO" id="GO:0046464">
    <property type="term" value="P:acylglycerol catabolic process"/>
    <property type="evidence" value="ECO:0007669"/>
    <property type="project" value="TreeGrafter"/>
</dbReference>
<accession>A0A395JKI4</accession>
<feature type="region of interest" description="Disordered" evidence="1">
    <location>
        <begin position="1"/>
        <end position="25"/>
    </location>
</feature>
<proteinExistence type="predicted"/>
<dbReference type="PRINTS" id="PR00111">
    <property type="entry name" value="ABHYDROLASE"/>
</dbReference>
<evidence type="ECO:0000313" key="3">
    <source>
        <dbReference type="EMBL" id="RBP51272.1"/>
    </source>
</evidence>
<dbReference type="GO" id="GO:0047372">
    <property type="term" value="F:monoacylglycerol lipase activity"/>
    <property type="evidence" value="ECO:0007669"/>
    <property type="project" value="TreeGrafter"/>
</dbReference>
<evidence type="ECO:0000256" key="1">
    <source>
        <dbReference type="SAM" id="MobiDB-lite"/>
    </source>
</evidence>
<dbReference type="SUPFAM" id="SSF53474">
    <property type="entry name" value="alpha/beta-Hydrolases"/>
    <property type="match status" value="1"/>
</dbReference>
<dbReference type="AlphaFoldDB" id="A0A395JKI4"/>
<dbReference type="InterPro" id="IPR029058">
    <property type="entry name" value="AB_hydrolase_fold"/>
</dbReference>
<evidence type="ECO:0000259" key="2">
    <source>
        <dbReference type="Pfam" id="PF12697"/>
    </source>
</evidence>
<dbReference type="Gene3D" id="3.40.50.1820">
    <property type="entry name" value="alpha/beta hydrolase"/>
    <property type="match status" value="1"/>
</dbReference>
<dbReference type="PANTHER" id="PTHR43798">
    <property type="entry name" value="MONOACYLGLYCEROL LIPASE"/>
    <property type="match status" value="1"/>
</dbReference>
<dbReference type="EMBL" id="QNRT01000002">
    <property type="protein sequence ID" value="RBP51272.1"/>
    <property type="molecule type" value="Genomic_DNA"/>
</dbReference>
<dbReference type="Proteomes" id="UP000253083">
    <property type="component" value="Unassembled WGS sequence"/>
</dbReference>
<dbReference type="GO" id="GO:0016020">
    <property type="term" value="C:membrane"/>
    <property type="evidence" value="ECO:0007669"/>
    <property type="project" value="TreeGrafter"/>
</dbReference>
<sequence length="341" mass="38321">MFSMTRSMINQNSESSQLARKSSSFSGSGMADLTAAVDNPPKWLHEAMQVPREEGFVTVDGCDIRYFRWGDRTKPSIIMLHGFLAHSRCWAFIAPFLAEHYHVVAYDMSGMGDSGKRDAYPIEVRIDELLGVTEQTGLFGHESKPTIIAHSYGGQVAVSAVHEHPDKFAGMIICDLMIMRPSVLEANAEKFKPPGNQNASRPNRVYPDYPTAKGRFVLAPPQKVEVPELFDFMAFHSLREVDGGWQWKFDPGVFRREPGFETKWAKTGERVVSAPGRKAVIYGKKSYLFNDDSAAYLTELIDELEQMPFPIIDIPDARHHLMLDQPIALLTALKTVLAVWK</sequence>
<gene>
    <name evidence="3" type="ORF">DFR28_102691</name>
</gene>
<keyword evidence="4" id="KW-1185">Reference proteome</keyword>
<dbReference type="Pfam" id="PF12697">
    <property type="entry name" value="Abhydrolase_6"/>
    <property type="match status" value="1"/>
</dbReference>
<dbReference type="InterPro" id="IPR050266">
    <property type="entry name" value="AB_hydrolase_sf"/>
</dbReference>
<name>A0A395JKI4_9GAMM</name>
<dbReference type="InParanoid" id="A0A395JKI4"/>